<gene>
    <name evidence="1" type="ORF">SAMN05216249_104107</name>
</gene>
<dbReference type="STRING" id="1120918.SAMN05216249_104107"/>
<evidence type="ECO:0000313" key="2">
    <source>
        <dbReference type="Proteomes" id="UP000198838"/>
    </source>
</evidence>
<dbReference type="RefSeq" id="WP_092870837.1">
    <property type="nucleotide sequence ID" value="NZ_FOJY01000004.1"/>
</dbReference>
<organism evidence="1 2">
    <name type="scientific">Acetitomaculum ruminis DSM 5522</name>
    <dbReference type="NCBI Taxonomy" id="1120918"/>
    <lineage>
        <taxon>Bacteria</taxon>
        <taxon>Bacillati</taxon>
        <taxon>Bacillota</taxon>
        <taxon>Clostridia</taxon>
        <taxon>Lachnospirales</taxon>
        <taxon>Lachnospiraceae</taxon>
        <taxon>Acetitomaculum</taxon>
    </lineage>
</organism>
<accession>A0A1I0WJP4</accession>
<evidence type="ECO:0008006" key="3">
    <source>
        <dbReference type="Google" id="ProtNLM"/>
    </source>
</evidence>
<proteinExistence type="predicted"/>
<sequence>MAGDVKTYLNILIDSSKKKINVLNSIIDMEEKQKKIFKTDLFDEDALSENLKEKENLIAELNILDAGFEDVYDIIKDEVTTNPQNYADSIGELKQLIKDIVGKIVEVRALEGENKTKAEEHFSKMRTRVKKSRMSKNVASHYYKSASKLKNVDSQFIDKWK</sequence>
<reference evidence="1 2" key="1">
    <citation type="submission" date="2016-10" db="EMBL/GenBank/DDBJ databases">
        <authorList>
            <person name="de Groot N.N."/>
        </authorList>
    </citation>
    <scope>NUCLEOTIDE SEQUENCE [LARGE SCALE GENOMIC DNA]</scope>
    <source>
        <strain evidence="1 2">DSM 5522</strain>
    </source>
</reference>
<dbReference type="Proteomes" id="UP000198838">
    <property type="component" value="Unassembled WGS sequence"/>
</dbReference>
<dbReference type="EMBL" id="FOJY01000004">
    <property type="protein sequence ID" value="SFA88607.1"/>
    <property type="molecule type" value="Genomic_DNA"/>
</dbReference>
<protein>
    <recommendedName>
        <fullName evidence="3">FlgN protein</fullName>
    </recommendedName>
</protein>
<keyword evidence="2" id="KW-1185">Reference proteome</keyword>
<evidence type="ECO:0000313" key="1">
    <source>
        <dbReference type="EMBL" id="SFA88607.1"/>
    </source>
</evidence>
<dbReference type="AlphaFoldDB" id="A0A1I0WJP4"/>
<dbReference type="OrthoDB" id="9798495at2"/>
<name>A0A1I0WJP4_9FIRM</name>